<comment type="caution">
    <text evidence="1">The sequence shown here is derived from an EMBL/GenBank/DDBJ whole genome shotgun (WGS) entry which is preliminary data.</text>
</comment>
<sequence length="57" mass="6723">MIAVSNSKELLNYHKSFRKHSLNSYFNFISNETPTIQCTVTVWHTTIKSMKMVCRQK</sequence>
<name>A0A4Z2DLX6_SCHJA</name>
<evidence type="ECO:0000313" key="2">
    <source>
        <dbReference type="Proteomes" id="UP000311919"/>
    </source>
</evidence>
<accession>A0A4Z2DLX6</accession>
<dbReference type="Proteomes" id="UP000311919">
    <property type="component" value="Unassembled WGS sequence"/>
</dbReference>
<protein>
    <submittedName>
        <fullName evidence="1">Uncharacterized protein</fullName>
    </submittedName>
</protein>
<proteinExistence type="predicted"/>
<organism evidence="1 2">
    <name type="scientific">Schistosoma japonicum</name>
    <name type="common">Blood fluke</name>
    <dbReference type="NCBI Taxonomy" id="6182"/>
    <lineage>
        <taxon>Eukaryota</taxon>
        <taxon>Metazoa</taxon>
        <taxon>Spiralia</taxon>
        <taxon>Lophotrochozoa</taxon>
        <taxon>Platyhelminthes</taxon>
        <taxon>Trematoda</taxon>
        <taxon>Digenea</taxon>
        <taxon>Strigeidida</taxon>
        <taxon>Schistosomatoidea</taxon>
        <taxon>Schistosomatidae</taxon>
        <taxon>Schistosoma</taxon>
    </lineage>
</organism>
<dbReference type="EMBL" id="SKCS01000093">
    <property type="protein sequence ID" value="TNN17388.1"/>
    <property type="molecule type" value="Genomic_DNA"/>
</dbReference>
<keyword evidence="2" id="KW-1185">Reference proteome</keyword>
<evidence type="ECO:0000313" key="1">
    <source>
        <dbReference type="EMBL" id="TNN17388.1"/>
    </source>
</evidence>
<dbReference type="AlphaFoldDB" id="A0A4Z2DLX6"/>
<reference evidence="1 2" key="1">
    <citation type="submission" date="2019-03" db="EMBL/GenBank/DDBJ databases">
        <title>An improved genome assembly of the fluke Schistosoma japonicum.</title>
        <authorList>
            <person name="Hu W."/>
            <person name="Luo F."/>
            <person name="Yin M."/>
            <person name="Mo X."/>
            <person name="Sun C."/>
            <person name="Wu Q."/>
            <person name="Zhu B."/>
            <person name="Xiang M."/>
            <person name="Wang J."/>
            <person name="Wang Y."/>
            <person name="Zhang T."/>
            <person name="Xu B."/>
            <person name="Zheng H."/>
            <person name="Feng Z."/>
        </authorList>
    </citation>
    <scope>NUCLEOTIDE SEQUENCE [LARGE SCALE GENOMIC DNA]</scope>
    <source>
        <strain evidence="1">HuSjv2</strain>
        <tissue evidence="1">Worms</tissue>
    </source>
</reference>
<gene>
    <name evidence="1" type="ORF">EWB00_011125</name>
</gene>